<dbReference type="EMBL" id="FNKP01000002">
    <property type="protein sequence ID" value="SDR25941.1"/>
    <property type="molecule type" value="Genomic_DNA"/>
</dbReference>
<feature type="domain" description="HTH lysR-type" evidence="5">
    <location>
        <begin position="5"/>
        <end position="62"/>
    </location>
</feature>
<evidence type="ECO:0000313" key="7">
    <source>
        <dbReference type="Proteomes" id="UP000183487"/>
    </source>
</evidence>
<dbReference type="SUPFAM" id="SSF46785">
    <property type="entry name" value="Winged helix' DNA-binding domain"/>
    <property type="match status" value="1"/>
</dbReference>
<dbReference type="PROSITE" id="PS50931">
    <property type="entry name" value="HTH_LYSR"/>
    <property type="match status" value="1"/>
</dbReference>
<dbReference type="SUPFAM" id="SSF53850">
    <property type="entry name" value="Periplasmic binding protein-like II"/>
    <property type="match status" value="1"/>
</dbReference>
<dbReference type="PANTHER" id="PTHR30126">
    <property type="entry name" value="HTH-TYPE TRANSCRIPTIONAL REGULATOR"/>
    <property type="match status" value="1"/>
</dbReference>
<dbReference type="Proteomes" id="UP000183487">
    <property type="component" value="Unassembled WGS sequence"/>
</dbReference>
<reference evidence="7" key="1">
    <citation type="submission" date="2016-10" db="EMBL/GenBank/DDBJ databases">
        <authorList>
            <person name="Varghese N."/>
        </authorList>
    </citation>
    <scope>NUCLEOTIDE SEQUENCE [LARGE SCALE GENOMIC DNA]</scope>
    <source>
        <strain evidence="7">GAS106B</strain>
    </source>
</reference>
<keyword evidence="4" id="KW-0804">Transcription</keyword>
<dbReference type="GO" id="GO:0003700">
    <property type="term" value="F:DNA-binding transcription factor activity"/>
    <property type="evidence" value="ECO:0007669"/>
    <property type="project" value="InterPro"/>
</dbReference>
<dbReference type="CDD" id="cd05466">
    <property type="entry name" value="PBP2_LTTR_substrate"/>
    <property type="match status" value="1"/>
</dbReference>
<dbReference type="PRINTS" id="PR00039">
    <property type="entry name" value="HTHLYSR"/>
</dbReference>
<keyword evidence="2" id="KW-0805">Transcription regulation</keyword>
<dbReference type="Pfam" id="PF00126">
    <property type="entry name" value="HTH_1"/>
    <property type="match status" value="1"/>
</dbReference>
<evidence type="ECO:0000313" key="6">
    <source>
        <dbReference type="EMBL" id="SDR25941.1"/>
    </source>
</evidence>
<evidence type="ECO:0000256" key="1">
    <source>
        <dbReference type="ARBA" id="ARBA00009437"/>
    </source>
</evidence>
<dbReference type="RefSeq" id="WP_074767917.1">
    <property type="nucleotide sequence ID" value="NZ_FNKP01000002.1"/>
</dbReference>
<comment type="similarity">
    <text evidence="1">Belongs to the LysR transcriptional regulatory family.</text>
</comment>
<organism evidence="6 7">
    <name type="scientific">Paraburkholderia fungorum</name>
    <dbReference type="NCBI Taxonomy" id="134537"/>
    <lineage>
        <taxon>Bacteria</taxon>
        <taxon>Pseudomonadati</taxon>
        <taxon>Pseudomonadota</taxon>
        <taxon>Betaproteobacteria</taxon>
        <taxon>Burkholderiales</taxon>
        <taxon>Burkholderiaceae</taxon>
        <taxon>Paraburkholderia</taxon>
    </lineage>
</organism>
<evidence type="ECO:0000256" key="3">
    <source>
        <dbReference type="ARBA" id="ARBA00023125"/>
    </source>
</evidence>
<dbReference type="AlphaFoldDB" id="A0A1H1HKK0"/>
<dbReference type="PANTHER" id="PTHR30126:SF91">
    <property type="entry name" value="LYSR FAMILY TRANSCRIPTIONAL REGULATOR"/>
    <property type="match status" value="1"/>
</dbReference>
<proteinExistence type="inferred from homology"/>
<dbReference type="InterPro" id="IPR036388">
    <property type="entry name" value="WH-like_DNA-bd_sf"/>
</dbReference>
<evidence type="ECO:0000256" key="2">
    <source>
        <dbReference type="ARBA" id="ARBA00023015"/>
    </source>
</evidence>
<dbReference type="Pfam" id="PF03466">
    <property type="entry name" value="LysR_substrate"/>
    <property type="match status" value="1"/>
</dbReference>
<dbReference type="GO" id="GO:0000976">
    <property type="term" value="F:transcription cis-regulatory region binding"/>
    <property type="evidence" value="ECO:0007669"/>
    <property type="project" value="TreeGrafter"/>
</dbReference>
<dbReference type="Gene3D" id="1.10.10.10">
    <property type="entry name" value="Winged helix-like DNA-binding domain superfamily/Winged helix DNA-binding domain"/>
    <property type="match status" value="1"/>
</dbReference>
<sequence>MSSRFSLEQLEAFVCAAHERSFSGAARKLGKAQSAISTAVINLEIDLGVTLFDRSGRYPTLTEEGRAMLREAEAVVAHCGALQDRANQLGARVETKLALAFDDAIPYAAVSPALRRFEAAFPDVELDMRQPSHEDILQLTVAGDVNLGLMFAQAEYPKQIAFCRLGKLIFTNAVRHDHVLATMPEVSFAALNDHRQIVVTPHGRKLPTGEYLKSPRSWNVRSYTALLDMIRDGLGWASVPKRMIRSELESGELVELKLAAYPFTEWAVGIDLIWSTQQQSGQAAMCLRSELSRNEIGD</sequence>
<dbReference type="InterPro" id="IPR005119">
    <property type="entry name" value="LysR_subst-bd"/>
</dbReference>
<dbReference type="OrthoDB" id="196624at2"/>
<protein>
    <submittedName>
        <fullName evidence="6">Transcriptional regulator, LysR family</fullName>
    </submittedName>
</protein>
<evidence type="ECO:0000256" key="4">
    <source>
        <dbReference type="ARBA" id="ARBA00023163"/>
    </source>
</evidence>
<gene>
    <name evidence="6" type="ORF">SAMN05443245_4012</name>
</gene>
<dbReference type="InterPro" id="IPR036390">
    <property type="entry name" value="WH_DNA-bd_sf"/>
</dbReference>
<dbReference type="Gene3D" id="3.40.190.290">
    <property type="match status" value="1"/>
</dbReference>
<accession>A0A1H1HKK0</accession>
<evidence type="ECO:0000259" key="5">
    <source>
        <dbReference type="PROSITE" id="PS50931"/>
    </source>
</evidence>
<dbReference type="InterPro" id="IPR000847">
    <property type="entry name" value="LysR_HTH_N"/>
</dbReference>
<keyword evidence="3" id="KW-0238">DNA-binding</keyword>
<name>A0A1H1HKK0_9BURK</name>
<dbReference type="FunFam" id="1.10.10.10:FF:000001">
    <property type="entry name" value="LysR family transcriptional regulator"/>
    <property type="match status" value="1"/>
</dbReference>
<keyword evidence="7" id="KW-1185">Reference proteome</keyword>